<organism evidence="2 3">
    <name type="scientific">Sphingomonas taxi</name>
    <dbReference type="NCBI Taxonomy" id="1549858"/>
    <lineage>
        <taxon>Bacteria</taxon>
        <taxon>Pseudomonadati</taxon>
        <taxon>Pseudomonadota</taxon>
        <taxon>Alphaproteobacteria</taxon>
        <taxon>Sphingomonadales</taxon>
        <taxon>Sphingomonadaceae</taxon>
        <taxon>Sphingomonas</taxon>
    </lineage>
</organism>
<feature type="transmembrane region" description="Helical" evidence="1">
    <location>
        <begin position="50"/>
        <end position="69"/>
    </location>
</feature>
<evidence type="ECO:0000313" key="2">
    <source>
        <dbReference type="EMBL" id="PZQ63067.1"/>
    </source>
</evidence>
<evidence type="ECO:0000256" key="1">
    <source>
        <dbReference type="SAM" id="Phobius"/>
    </source>
</evidence>
<keyword evidence="1" id="KW-0812">Transmembrane</keyword>
<dbReference type="EMBL" id="QFQI01000001">
    <property type="protein sequence ID" value="PZQ63067.1"/>
    <property type="molecule type" value="Genomic_DNA"/>
</dbReference>
<sequence>MSRPLLTSRDWFGKASAATILGFTLALALTCTFATLFSSGDGYFTSQGQLAMWLVSPIWCTILGLCFLFRSGARAWGWLALANLAAWALYVAVRLLGN</sequence>
<keyword evidence="1" id="KW-1133">Transmembrane helix</keyword>
<comment type="caution">
    <text evidence="2">The sequence shown here is derived from an EMBL/GenBank/DDBJ whole genome shotgun (WGS) entry which is preliminary data.</text>
</comment>
<feature type="transmembrane region" description="Helical" evidence="1">
    <location>
        <begin position="76"/>
        <end position="96"/>
    </location>
</feature>
<evidence type="ECO:0000313" key="3">
    <source>
        <dbReference type="Proteomes" id="UP000249229"/>
    </source>
</evidence>
<dbReference type="Proteomes" id="UP000249229">
    <property type="component" value="Unassembled WGS sequence"/>
</dbReference>
<proteinExistence type="predicted"/>
<reference evidence="2 3" key="1">
    <citation type="submission" date="2017-08" db="EMBL/GenBank/DDBJ databases">
        <title>Infants hospitalized years apart are colonized by the same room-sourced microbial strains.</title>
        <authorList>
            <person name="Brooks B."/>
            <person name="Olm M.R."/>
            <person name="Firek B.A."/>
            <person name="Baker R."/>
            <person name="Thomas B.C."/>
            <person name="Morowitz M.J."/>
            <person name="Banfield J.F."/>
        </authorList>
    </citation>
    <scope>NUCLEOTIDE SEQUENCE [LARGE SCALE GENOMIC DNA]</scope>
    <source>
        <strain evidence="2">S2_005_001_R1_22</strain>
    </source>
</reference>
<gene>
    <name evidence="2" type="ORF">DI544_02510</name>
</gene>
<name>A0A2W5QYB2_9SPHN</name>
<dbReference type="AlphaFoldDB" id="A0A2W5QYB2"/>
<keyword evidence="1" id="KW-0472">Membrane</keyword>
<protein>
    <submittedName>
        <fullName evidence="2">Uncharacterized protein</fullName>
    </submittedName>
</protein>
<accession>A0A2W5QYB2</accession>